<proteinExistence type="predicted"/>
<dbReference type="AlphaFoldDB" id="A0AB73ICG0"/>
<name>A0AB73ICG0_9BURK</name>
<protein>
    <submittedName>
        <fullName evidence="1">Uncharacterized protein</fullName>
    </submittedName>
</protein>
<evidence type="ECO:0000313" key="2">
    <source>
        <dbReference type="Proteomes" id="UP001229486"/>
    </source>
</evidence>
<accession>A0AB73ICG0</accession>
<dbReference type="Proteomes" id="UP001229486">
    <property type="component" value="Unassembled WGS sequence"/>
</dbReference>
<comment type="caution">
    <text evidence="1">The sequence shown here is derived from an EMBL/GenBank/DDBJ whole genome shotgun (WGS) entry which is preliminary data.</text>
</comment>
<dbReference type="EMBL" id="JAURTK010000002">
    <property type="protein sequence ID" value="MDP9646844.1"/>
    <property type="molecule type" value="Genomic_DNA"/>
</dbReference>
<reference evidence="1" key="1">
    <citation type="submission" date="2023-07" db="EMBL/GenBank/DDBJ databases">
        <title>Sorghum-associated microbial communities from plants grown in Nebraska, USA.</title>
        <authorList>
            <person name="Schachtman D."/>
        </authorList>
    </citation>
    <scope>NUCLEOTIDE SEQUENCE</scope>
    <source>
        <strain evidence="1">DS1061</strain>
    </source>
</reference>
<evidence type="ECO:0000313" key="1">
    <source>
        <dbReference type="EMBL" id="MDP9646844.1"/>
    </source>
</evidence>
<organism evidence="1 2">
    <name type="scientific">Paraburkholderia caledonica</name>
    <dbReference type="NCBI Taxonomy" id="134536"/>
    <lineage>
        <taxon>Bacteria</taxon>
        <taxon>Pseudomonadati</taxon>
        <taxon>Pseudomonadota</taxon>
        <taxon>Betaproteobacteria</taxon>
        <taxon>Burkholderiales</taxon>
        <taxon>Burkholderiaceae</taxon>
        <taxon>Paraburkholderia</taxon>
    </lineage>
</organism>
<sequence length="120" mass="13451">MSARIQLPETPLFLFFLNNSREQRGFGRKPLKDFSVGKASLCANDKRGELFLFRHGVNDNDNGPIEGSIKYPKVLHIYSVVILDAIGLSRLNLSLGHLVCLLVRQLRDIAPGALRLRLLP</sequence>
<gene>
    <name evidence="1" type="ORF">J2793_002277</name>
</gene>